<dbReference type="InterPro" id="IPR036870">
    <property type="entry name" value="Ribosomal_bS18_sf"/>
</dbReference>
<comment type="function">
    <text evidence="4">Binds as a heterodimer with protein bS6 to the central domain of the 16S rRNA, where it helps stabilize the platform of the 30S subunit.</text>
</comment>
<evidence type="ECO:0000256" key="5">
    <source>
        <dbReference type="RuleBase" id="RU003910"/>
    </source>
</evidence>
<dbReference type="HAMAP" id="MF_00270">
    <property type="entry name" value="Ribosomal_bS18"/>
    <property type="match status" value="1"/>
</dbReference>
<keyword evidence="3 4" id="KW-0687">Ribonucleoprotein</keyword>
<comment type="subunit">
    <text evidence="4">Part of the 30S ribosomal subunit. Forms a tight heterodimer with protein bS6.</text>
</comment>
<dbReference type="GO" id="GO:0005840">
    <property type="term" value="C:ribosome"/>
    <property type="evidence" value="ECO:0007669"/>
    <property type="project" value="UniProtKB-KW"/>
</dbReference>
<comment type="similarity">
    <text evidence="1 4 5">Belongs to the bacterial ribosomal protein bS18 family.</text>
</comment>
<evidence type="ECO:0000256" key="1">
    <source>
        <dbReference type="ARBA" id="ARBA00005589"/>
    </source>
</evidence>
<keyword evidence="7" id="KW-1185">Reference proteome</keyword>
<evidence type="ECO:0000256" key="4">
    <source>
        <dbReference type="HAMAP-Rule" id="MF_00270"/>
    </source>
</evidence>
<organism evidence="6 7">
    <name type="scientific">Mycoplasma iguanae</name>
    <dbReference type="NCBI Taxonomy" id="292461"/>
    <lineage>
        <taxon>Bacteria</taxon>
        <taxon>Bacillati</taxon>
        <taxon>Mycoplasmatota</taxon>
        <taxon>Mollicutes</taxon>
        <taxon>Mycoplasmataceae</taxon>
        <taxon>Mycoplasma</taxon>
    </lineage>
</organism>
<dbReference type="PRINTS" id="PR00974">
    <property type="entry name" value="RIBOSOMALS18"/>
</dbReference>
<reference evidence="6" key="1">
    <citation type="submission" date="2022-08" db="EMBL/GenBank/DDBJ databases">
        <title>Complete genome of Mycoplasma iguanae type strain 2327.</title>
        <authorList>
            <person name="Spergser J."/>
        </authorList>
    </citation>
    <scope>NUCLEOTIDE SEQUENCE</scope>
    <source>
        <strain evidence="6">2327</strain>
    </source>
</reference>
<dbReference type="PANTHER" id="PTHR13479">
    <property type="entry name" value="30S RIBOSOMAL PROTEIN S18"/>
    <property type="match status" value="1"/>
</dbReference>
<sequence>MIKKIKKPGRKKPCNFCQEKMDYIDYKKTEIVSRFVNLHGKILPSRVTGTCARHQRLLSTAIKRARFVALIPFVSERIRK</sequence>
<dbReference type="InterPro" id="IPR001648">
    <property type="entry name" value="Ribosomal_bS18"/>
</dbReference>
<dbReference type="Proteomes" id="UP001059252">
    <property type="component" value="Chromosome"/>
</dbReference>
<evidence type="ECO:0000256" key="2">
    <source>
        <dbReference type="ARBA" id="ARBA00022980"/>
    </source>
</evidence>
<dbReference type="PANTHER" id="PTHR13479:SF40">
    <property type="entry name" value="SMALL RIBOSOMAL SUBUNIT PROTEIN BS18M"/>
    <property type="match status" value="1"/>
</dbReference>
<gene>
    <name evidence="4 6" type="primary">rpsR</name>
    <name evidence="6" type="ORF">NV226_00305</name>
</gene>
<evidence type="ECO:0000313" key="6">
    <source>
        <dbReference type="EMBL" id="UVD81752.1"/>
    </source>
</evidence>
<dbReference type="Pfam" id="PF01084">
    <property type="entry name" value="Ribosomal_S18"/>
    <property type="match status" value="1"/>
</dbReference>
<dbReference type="RefSeq" id="WP_258210926.1">
    <property type="nucleotide sequence ID" value="NZ_CP102734.1"/>
</dbReference>
<dbReference type="SUPFAM" id="SSF46911">
    <property type="entry name" value="Ribosomal protein S18"/>
    <property type="match status" value="1"/>
</dbReference>
<proteinExistence type="inferred from homology"/>
<dbReference type="EMBL" id="CP102734">
    <property type="protein sequence ID" value="UVD81752.1"/>
    <property type="molecule type" value="Genomic_DNA"/>
</dbReference>
<dbReference type="NCBIfam" id="TIGR00165">
    <property type="entry name" value="S18"/>
    <property type="match status" value="1"/>
</dbReference>
<evidence type="ECO:0000256" key="3">
    <source>
        <dbReference type="ARBA" id="ARBA00023274"/>
    </source>
</evidence>
<keyword evidence="4" id="KW-0699">rRNA-binding</keyword>
<keyword evidence="4" id="KW-0694">RNA-binding</keyword>
<accession>A0ABY5R9A4</accession>
<evidence type="ECO:0000313" key="7">
    <source>
        <dbReference type="Proteomes" id="UP001059252"/>
    </source>
</evidence>
<protein>
    <recommendedName>
        <fullName evidence="4">Small ribosomal subunit protein bS18</fullName>
    </recommendedName>
</protein>
<name>A0ABY5R9A4_9MOLU</name>
<keyword evidence="2 4" id="KW-0689">Ribosomal protein</keyword>
<dbReference type="Gene3D" id="4.10.640.10">
    <property type="entry name" value="Ribosomal protein S18"/>
    <property type="match status" value="1"/>
</dbReference>